<dbReference type="RefSeq" id="WP_187732119.1">
    <property type="nucleotide sequence ID" value="NZ_CP060784.1"/>
</dbReference>
<dbReference type="KEGG" id="hqi:H9L05_18200"/>
<evidence type="ECO:0000313" key="2">
    <source>
        <dbReference type="Proteomes" id="UP000516093"/>
    </source>
</evidence>
<sequence>MSLLTVLLALAACSSPEQQPGVLTQETDTSVRYIQRRVVLPEVPQRGRIIDRNDSVLVATRTHYLLKLPRRPRSIP</sequence>
<accession>A0A7H0GU84</accession>
<gene>
    <name evidence="1" type="ORF">H9L05_18200</name>
</gene>
<keyword evidence="2" id="KW-1185">Reference proteome</keyword>
<dbReference type="AlphaFoldDB" id="A0A7H0GU84"/>
<organism evidence="1 2">
    <name type="scientific">Hymenobacter qilianensis</name>
    <dbReference type="NCBI Taxonomy" id="1385715"/>
    <lineage>
        <taxon>Bacteria</taxon>
        <taxon>Pseudomonadati</taxon>
        <taxon>Bacteroidota</taxon>
        <taxon>Cytophagia</taxon>
        <taxon>Cytophagales</taxon>
        <taxon>Hymenobacteraceae</taxon>
        <taxon>Hymenobacter</taxon>
    </lineage>
</organism>
<proteinExistence type="predicted"/>
<name>A0A7H0GU84_9BACT</name>
<dbReference type="Proteomes" id="UP000516093">
    <property type="component" value="Chromosome"/>
</dbReference>
<dbReference type="EMBL" id="CP060784">
    <property type="protein sequence ID" value="QNP51850.1"/>
    <property type="molecule type" value="Genomic_DNA"/>
</dbReference>
<protein>
    <submittedName>
        <fullName evidence="1">Uncharacterized protein</fullName>
    </submittedName>
</protein>
<evidence type="ECO:0000313" key="1">
    <source>
        <dbReference type="EMBL" id="QNP51850.1"/>
    </source>
</evidence>
<reference evidence="1 2" key="1">
    <citation type="submission" date="2020-08" db="EMBL/GenBank/DDBJ databases">
        <title>Genome sequence of Hymenobacter qilianensis JCM 19763T.</title>
        <authorList>
            <person name="Hyun D.-W."/>
            <person name="Bae J.-W."/>
        </authorList>
    </citation>
    <scope>NUCLEOTIDE SEQUENCE [LARGE SCALE GENOMIC DNA]</scope>
    <source>
        <strain evidence="1 2">JCM 19763</strain>
    </source>
</reference>